<organism evidence="1 2">
    <name type="scientific">Holothuria leucospilota</name>
    <name type="common">Black long sea cucumber</name>
    <name type="synonym">Mertensiothuria leucospilota</name>
    <dbReference type="NCBI Taxonomy" id="206669"/>
    <lineage>
        <taxon>Eukaryota</taxon>
        <taxon>Metazoa</taxon>
        <taxon>Echinodermata</taxon>
        <taxon>Eleutherozoa</taxon>
        <taxon>Echinozoa</taxon>
        <taxon>Holothuroidea</taxon>
        <taxon>Aspidochirotacea</taxon>
        <taxon>Aspidochirotida</taxon>
        <taxon>Holothuriidae</taxon>
        <taxon>Holothuria</taxon>
    </lineage>
</organism>
<sequence>MYHSKSIDQSKIEISKTLAPGKNKEFIDLLEETLDGGHHLNAEDTWNALLNNIYSAAITTCGKRECKNDDWFETSNTVMEPVINAKCRALIN</sequence>
<reference evidence="1" key="1">
    <citation type="submission" date="2021-10" db="EMBL/GenBank/DDBJ databases">
        <title>Tropical sea cucumber genome reveals ecological adaptation and Cuvierian tubules defense mechanism.</title>
        <authorList>
            <person name="Chen T."/>
        </authorList>
    </citation>
    <scope>NUCLEOTIDE SEQUENCE</scope>
    <source>
        <strain evidence="1">Nanhai2018</strain>
        <tissue evidence="1">Muscle</tissue>
    </source>
</reference>
<dbReference type="AlphaFoldDB" id="A0A9Q1CCQ2"/>
<gene>
    <name evidence="1" type="ORF">HOLleu_13606</name>
</gene>
<proteinExistence type="predicted"/>
<dbReference type="EMBL" id="JAIZAY010000005">
    <property type="protein sequence ID" value="KAJ8042532.1"/>
    <property type="molecule type" value="Genomic_DNA"/>
</dbReference>
<evidence type="ECO:0000313" key="1">
    <source>
        <dbReference type="EMBL" id="KAJ8042532.1"/>
    </source>
</evidence>
<name>A0A9Q1CCQ2_HOLLE</name>
<protein>
    <submittedName>
        <fullName evidence="1">Uncharacterized protein</fullName>
    </submittedName>
</protein>
<comment type="caution">
    <text evidence="1">The sequence shown here is derived from an EMBL/GenBank/DDBJ whole genome shotgun (WGS) entry which is preliminary data.</text>
</comment>
<accession>A0A9Q1CCQ2</accession>
<keyword evidence="2" id="KW-1185">Reference proteome</keyword>
<dbReference type="Proteomes" id="UP001152320">
    <property type="component" value="Chromosome 5"/>
</dbReference>
<evidence type="ECO:0000313" key="2">
    <source>
        <dbReference type="Proteomes" id="UP001152320"/>
    </source>
</evidence>